<dbReference type="EMBL" id="LDEV01002962">
    <property type="protein sequence ID" value="KLJ06832.1"/>
    <property type="molecule type" value="Genomic_DNA"/>
</dbReference>
<reference evidence="2" key="1">
    <citation type="journal article" date="2015" name="PLoS Genet.">
        <title>The dynamic genome and transcriptome of the human fungal pathogen Blastomyces and close relative Emmonsia.</title>
        <authorList>
            <person name="Munoz J.F."/>
            <person name="Gauthier G.M."/>
            <person name="Desjardins C.A."/>
            <person name="Gallo J.E."/>
            <person name="Holder J."/>
            <person name="Sullivan T.D."/>
            <person name="Marty A.J."/>
            <person name="Carmen J.C."/>
            <person name="Chen Z."/>
            <person name="Ding L."/>
            <person name="Gujja S."/>
            <person name="Magrini V."/>
            <person name="Misas E."/>
            <person name="Mitreva M."/>
            <person name="Priest M."/>
            <person name="Saif S."/>
            <person name="Whiston E.A."/>
            <person name="Young S."/>
            <person name="Zeng Q."/>
            <person name="Goldman W.E."/>
            <person name="Mardis E.R."/>
            <person name="Taylor J.W."/>
            <person name="McEwen J.G."/>
            <person name="Clay O.K."/>
            <person name="Klein B.S."/>
            <person name="Cuomo C.A."/>
        </authorList>
    </citation>
    <scope>NUCLEOTIDE SEQUENCE [LARGE SCALE GENOMIC DNA]</scope>
    <source>
        <strain evidence="2">UAMH 139</strain>
    </source>
</reference>
<comment type="caution">
    <text evidence="1">The sequence shown here is derived from an EMBL/GenBank/DDBJ whole genome shotgun (WGS) entry which is preliminary data.</text>
</comment>
<sequence>MTSTSSSTSERWPPQPRLKTCIRIMWKRPLQGAWLAVYLVRFAGWNTCIRNMAFCPGQPSCSRPFAPRVMDGPSTRTWSITWRTRRQGQRIFCPTTLHGQSTLPPMESDWGWAKLSLVDDMLTRSRRLPNMALMLFILDLLQRPRSKPSRRRMGL</sequence>
<protein>
    <submittedName>
        <fullName evidence="1">Uncharacterized protein</fullName>
    </submittedName>
</protein>
<accession>A0A0H1B788</accession>
<keyword evidence="2" id="KW-1185">Reference proteome</keyword>
<name>A0A0H1B788_9EURO</name>
<organism evidence="1 2">
    <name type="scientific">Blastomyces silverae</name>
    <dbReference type="NCBI Taxonomy" id="2060906"/>
    <lineage>
        <taxon>Eukaryota</taxon>
        <taxon>Fungi</taxon>
        <taxon>Dikarya</taxon>
        <taxon>Ascomycota</taxon>
        <taxon>Pezizomycotina</taxon>
        <taxon>Eurotiomycetes</taxon>
        <taxon>Eurotiomycetidae</taxon>
        <taxon>Onygenales</taxon>
        <taxon>Ajellomycetaceae</taxon>
        <taxon>Blastomyces</taxon>
    </lineage>
</organism>
<dbReference type="AlphaFoldDB" id="A0A0H1B788"/>
<proteinExistence type="predicted"/>
<evidence type="ECO:0000313" key="2">
    <source>
        <dbReference type="Proteomes" id="UP000053573"/>
    </source>
</evidence>
<gene>
    <name evidence="1" type="ORF">EMPG_17678</name>
</gene>
<evidence type="ECO:0000313" key="1">
    <source>
        <dbReference type="EMBL" id="KLJ06832.1"/>
    </source>
</evidence>
<dbReference type="Proteomes" id="UP000053573">
    <property type="component" value="Unassembled WGS sequence"/>
</dbReference>